<dbReference type="GO" id="GO:0016788">
    <property type="term" value="F:hydrolase activity, acting on ester bonds"/>
    <property type="evidence" value="ECO:0007669"/>
    <property type="project" value="InterPro"/>
</dbReference>
<dbReference type="InterPro" id="IPR011047">
    <property type="entry name" value="Quinoprotein_ADH-like_sf"/>
</dbReference>
<dbReference type="Pfam" id="PF24883">
    <property type="entry name" value="NPHP3_N"/>
    <property type="match status" value="1"/>
</dbReference>
<evidence type="ECO:0000313" key="8">
    <source>
        <dbReference type="EMBL" id="PWY73489.1"/>
    </source>
</evidence>
<dbReference type="InterPro" id="IPR015943">
    <property type="entry name" value="WD40/YVTN_repeat-like_dom_sf"/>
</dbReference>
<dbReference type="VEuPathDB" id="FungiDB:BO83DRAFT_445418"/>
<evidence type="ECO:0000259" key="5">
    <source>
        <dbReference type="Pfam" id="PF07819"/>
    </source>
</evidence>
<dbReference type="PANTHER" id="PTHR10039">
    <property type="entry name" value="AMELOGENIN"/>
    <property type="match status" value="1"/>
</dbReference>
<keyword evidence="4" id="KW-0378">Hydrolase</keyword>
<organism evidence="8 9">
    <name type="scientific">Aspergillus eucalypticola (strain CBS 122712 / IBT 29274)</name>
    <dbReference type="NCBI Taxonomy" id="1448314"/>
    <lineage>
        <taxon>Eukaryota</taxon>
        <taxon>Fungi</taxon>
        <taxon>Dikarya</taxon>
        <taxon>Ascomycota</taxon>
        <taxon>Pezizomycotina</taxon>
        <taxon>Eurotiomycetes</taxon>
        <taxon>Eurotiomycetidae</taxon>
        <taxon>Eurotiales</taxon>
        <taxon>Aspergillaceae</taxon>
        <taxon>Aspergillus</taxon>
        <taxon>Aspergillus subgen. Circumdati</taxon>
    </lineage>
</organism>
<keyword evidence="9" id="KW-1185">Reference proteome</keyword>
<dbReference type="SUPFAM" id="SSF53474">
    <property type="entry name" value="alpha/beta-Hydrolases"/>
    <property type="match status" value="1"/>
</dbReference>
<dbReference type="GeneID" id="37058514"/>
<dbReference type="Gene3D" id="2.130.10.10">
    <property type="entry name" value="YVTN repeat-like/Quinoprotein amine dehydrogenase"/>
    <property type="match status" value="3"/>
</dbReference>
<dbReference type="InterPro" id="IPR056884">
    <property type="entry name" value="NPHP3-like_N"/>
</dbReference>
<evidence type="ECO:0000256" key="3">
    <source>
        <dbReference type="ARBA" id="ARBA00022737"/>
    </source>
</evidence>
<evidence type="ECO:0000313" key="9">
    <source>
        <dbReference type="Proteomes" id="UP000246171"/>
    </source>
</evidence>
<reference evidence="8" key="1">
    <citation type="submission" date="2016-12" db="EMBL/GenBank/DDBJ databases">
        <title>The genomes of Aspergillus section Nigri reveals drivers in fungal speciation.</title>
        <authorList>
            <consortium name="DOE Joint Genome Institute"/>
            <person name="Vesth T.C."/>
            <person name="Nybo J."/>
            <person name="Theobald S."/>
            <person name="Brandl J."/>
            <person name="Frisvad J.C."/>
            <person name="Nielsen K.F."/>
            <person name="Lyhne E.K."/>
            <person name="Kogle M.E."/>
            <person name="Kuo A."/>
            <person name="Riley R."/>
            <person name="Clum A."/>
            <person name="Nolan M."/>
            <person name="Lipzen A."/>
            <person name="Salamov A."/>
            <person name="Henrissat B."/>
            <person name="Wiebenga A."/>
            <person name="De vries R.P."/>
            <person name="Grigoriev I.V."/>
            <person name="Mortensen U.H."/>
            <person name="Andersen M.R."/>
            <person name="Baker S.E."/>
        </authorList>
    </citation>
    <scope>NUCLEOTIDE SEQUENCE</scope>
    <source>
        <strain evidence="8">CBS 122712</strain>
    </source>
</reference>
<evidence type="ECO:0000259" key="7">
    <source>
        <dbReference type="Pfam" id="PF24883"/>
    </source>
</evidence>
<feature type="domain" description="GPI inositol-deacylase winged helix" evidence="6">
    <location>
        <begin position="575"/>
        <end position="665"/>
    </location>
</feature>
<keyword evidence="4" id="KW-0813">Transport</keyword>
<accession>A0A317VJ82</accession>
<evidence type="ECO:0000256" key="2">
    <source>
        <dbReference type="ARBA" id="ARBA00015856"/>
    </source>
</evidence>
<dbReference type="OrthoDB" id="194358at2759"/>
<comment type="subcellular location">
    <subcellularLocation>
        <location evidence="4">Endoplasmic reticulum membrane</location>
    </subcellularLocation>
</comment>
<sequence length="1536" mass="171311">VNMDDPKGPLGLNLLHSPLEPHVEFVFVHGLGGGSRKTWSKSTASYHYWPQEWLPKDPAFCNVRVHSFGYNSDYLNDKGNCLDIHHFAKSLLGELSTSPHLSQADTPIVLLGHSMGGLVIKKAYLLASQDAIFEKLVKRFHAIYFFATPHRGSGSAKLLENILKITHSSRAYVSDLKRGSSTIQSINEEFRNHSGKMELWSFYETYKLAVGLFSILIVDPDSATLGYREEQQIPLGADHRSICKFDAVTDPNYITVRNALALTVGRISHSVVTSKTQQVRNQLQQLETYLGIYENVDDDLILLEDTRMKGTCEWFGSKSSFLTWKSFDKSGPNVFWVNGKPATGKSVLAGYVVSQLHKTRAGCSVYFFKYGDKSKSRLSGCLRSLALQMACTNAEIRKILLEMQSQGVRVDSEDERILWRRLFQPGILRAIPEGHYWVIDALDECASFSLFFDVILTNLDESTRLRILVTSRATPGICQYFSSLGAHKVMSEQVSVSDTLPDIKLLVEARTGSLAVGGDKDRNNLVSKILDKSQGSFLWTMLVLKELANSHSEQEISQALQDMPRDMERLYMRSLESMSQASQGKTLSKAVLIWTTCATMPLKITELEVALRLDVNDHFPRLEESVLSLCGQFVTIDKLGKVQMAHETAREFLLNANLKSEYAIRKEEAHTRIARTCLMYLTGDEMKPPRTSGRGAAAFSSRKRSNFCAYACSEFSFHLSKSSPVATDVFHLLVKFLTANVLSWIEMVAQTKNLDLIIRAAKHLKKYLTTCMAHLPPVAGDLQVIRGWPTDLVRVAAKFSDALLISPAAIYSIIIPFCPQESTIYDAGNSVKRLSVTGLSQNQWDDRLACIEFSQSQTTAICYGEIIFAVGLSSGKVTLYDATSYQELTTLEHGERVMHLQLSSKRGLIAACGMKTINIWEILSGRLISTYPAPPRPLGMIVDDDRLIVASTKNYLASWGLDEGGMQYPHRPWNDSDRMNVPTHRVPSAVSISVGHQMMAVAYSRRPIILWDLQEDAYYGSCGKKFANGETSRQMVAALVFNPNPSIERLVVAYLDGELTLVDPFQDEVLVSFRANCQTLAASPDGRLLTGGVGSGIIHIYDFETLTLLYRVESTKLYIKQLAFSPDSLRLADIRGTECNIWEPAILLGDSSGNDSSQATSNTVFEIVATETRVKLTALTVDVQEDAVFCSKSDGSVCLYCIRSSNELRTLYRHKISVHVLSWLPKAKLLLSIDVSNRILGWRLKKSPTEGWLPDEMLFQSRLDCGHAITQALASDVAGKFILSTREADYLWNISGHKLDMRTYSSKPSIRKWLQHPDSEEHVICFEGTTARICSWGDLTEVAIVEINIHLGGLQIKNAFPCKSAREQRILLELLELDGSAKTCKLYLLDAEAFAVYNEGNKPDIPSAACAGQKDTLLENKLTRTDRTSSQCLINRIATLSRNITHCIGVTASSKVVFLDTHSWVCTADLDTPKDSKELYVRHFFVPYDWFSGSRHPISTLAGRDVLIIRKSDLAVIRGGLEYTLPVESPEAVLKD</sequence>
<dbReference type="Proteomes" id="UP000246171">
    <property type="component" value="Unassembled WGS sequence"/>
</dbReference>
<proteinExistence type="inferred from homology"/>
<evidence type="ECO:0000256" key="4">
    <source>
        <dbReference type="RuleBase" id="RU365011"/>
    </source>
</evidence>
<dbReference type="EMBL" id="MSFU01000012">
    <property type="protein sequence ID" value="PWY73489.1"/>
    <property type="molecule type" value="Genomic_DNA"/>
</dbReference>
<gene>
    <name evidence="8" type="ORF">BO83DRAFT_445418</name>
</gene>
<dbReference type="Pfam" id="PF22939">
    <property type="entry name" value="WHD_GPIID"/>
    <property type="match status" value="1"/>
</dbReference>
<comment type="similarity">
    <text evidence="4">Belongs to the GPI inositol-deacylase family.</text>
</comment>
<dbReference type="SMART" id="SM00320">
    <property type="entry name" value="WD40"/>
    <property type="match status" value="5"/>
</dbReference>
<keyword evidence="3" id="KW-0677">Repeat</keyword>
<evidence type="ECO:0000256" key="1">
    <source>
        <dbReference type="ARBA" id="ARBA00003496"/>
    </source>
</evidence>
<dbReference type="SUPFAM" id="SSF50998">
    <property type="entry name" value="Quinoprotein alcohol dehydrogenase-like"/>
    <property type="match status" value="1"/>
</dbReference>
<feature type="non-terminal residue" evidence="8">
    <location>
        <position position="1"/>
    </location>
</feature>
<evidence type="ECO:0000259" key="6">
    <source>
        <dbReference type="Pfam" id="PF22939"/>
    </source>
</evidence>
<comment type="caution">
    <text evidence="8">The sequence shown here is derived from an EMBL/GenBank/DDBJ whole genome shotgun (WGS) entry which is preliminary data.</text>
</comment>
<comment type="function">
    <text evidence="1 4">Involved in inositol deacylation of GPI-anchored proteins which plays important roles in the quality control and ER-associated degradation of GPI-anchored proteins.</text>
</comment>
<feature type="domain" description="Nephrocystin 3-like N-terminal" evidence="7">
    <location>
        <begin position="310"/>
        <end position="472"/>
    </location>
</feature>
<dbReference type="Pfam" id="PF07819">
    <property type="entry name" value="PGAP1"/>
    <property type="match status" value="1"/>
</dbReference>
<dbReference type="InterPro" id="IPR029058">
    <property type="entry name" value="AB_hydrolase_fold"/>
</dbReference>
<keyword evidence="4" id="KW-0472">Membrane</keyword>
<feature type="domain" description="GPI inositol-deacylase PGAP1-like alpha/beta" evidence="5">
    <location>
        <begin position="26"/>
        <end position="151"/>
    </location>
</feature>
<dbReference type="GO" id="GO:0005789">
    <property type="term" value="C:endoplasmic reticulum membrane"/>
    <property type="evidence" value="ECO:0007669"/>
    <property type="project" value="UniProtKB-SubCell"/>
</dbReference>
<dbReference type="SUPFAM" id="SSF52540">
    <property type="entry name" value="P-loop containing nucleoside triphosphate hydrolases"/>
    <property type="match status" value="1"/>
</dbReference>
<dbReference type="GO" id="GO:0015031">
    <property type="term" value="P:protein transport"/>
    <property type="evidence" value="ECO:0007669"/>
    <property type="project" value="UniProtKB-KW"/>
</dbReference>
<dbReference type="EC" id="3.1.-.-" evidence="4"/>
<dbReference type="RefSeq" id="XP_025388293.1">
    <property type="nucleotide sequence ID" value="XM_025536552.1"/>
</dbReference>
<keyword evidence="4" id="KW-0653">Protein transport</keyword>
<protein>
    <recommendedName>
        <fullName evidence="2 4">GPI inositol-deacylase</fullName>
        <ecNumber evidence="4">3.1.-.-</ecNumber>
    </recommendedName>
</protein>
<dbReference type="Gene3D" id="3.40.50.1820">
    <property type="entry name" value="alpha/beta hydrolase"/>
    <property type="match status" value="1"/>
</dbReference>
<dbReference type="InterPro" id="IPR001680">
    <property type="entry name" value="WD40_rpt"/>
</dbReference>
<dbReference type="InterPro" id="IPR054471">
    <property type="entry name" value="GPIID_WHD"/>
</dbReference>
<dbReference type="InterPro" id="IPR027417">
    <property type="entry name" value="P-loop_NTPase"/>
</dbReference>
<dbReference type="PANTHER" id="PTHR10039:SF16">
    <property type="entry name" value="GPI INOSITOL-DEACYLASE"/>
    <property type="match status" value="1"/>
</dbReference>
<dbReference type="InterPro" id="IPR012908">
    <property type="entry name" value="PGAP1-ab_dom-like"/>
</dbReference>
<keyword evidence="4" id="KW-0256">Endoplasmic reticulum</keyword>
<name>A0A317VJ82_ASPEC</name>